<evidence type="ECO:0000313" key="3">
    <source>
        <dbReference type="Proteomes" id="UP000250043"/>
    </source>
</evidence>
<feature type="transmembrane region" description="Helical" evidence="1">
    <location>
        <begin position="16"/>
        <end position="38"/>
    </location>
</feature>
<sequence length="113" mass="12545">MDDVSLGFLIHQFSDLLFAILAVALIVALHALIVYISTPGALCHKYSMFLLICNYTDRVDCSGFNLCALNEVYGPSLDCGFTSGRRAQVSVDRCIYNQHRIRGKNTSLWILVG</sequence>
<evidence type="ECO:0000256" key="1">
    <source>
        <dbReference type="SAM" id="Phobius"/>
    </source>
</evidence>
<keyword evidence="1" id="KW-0812">Transmembrane</keyword>
<name>A0A8E2AMU0_9APHY</name>
<accession>A0A8E2AMU0</accession>
<reference evidence="2 3" key="1">
    <citation type="submission" date="2016-07" db="EMBL/GenBank/DDBJ databases">
        <title>Draft genome of the white-rot fungus Obba rivulosa 3A-2.</title>
        <authorList>
            <consortium name="DOE Joint Genome Institute"/>
            <person name="Miettinen O."/>
            <person name="Riley R."/>
            <person name="Acob R."/>
            <person name="Barry K."/>
            <person name="Cullen D."/>
            <person name="De Vries R."/>
            <person name="Hainaut M."/>
            <person name="Hatakka A."/>
            <person name="Henrissat B."/>
            <person name="Hilden K."/>
            <person name="Kuo R."/>
            <person name="Labutti K."/>
            <person name="Lipzen A."/>
            <person name="Makela M.R."/>
            <person name="Sandor L."/>
            <person name="Spatafora J.W."/>
            <person name="Grigoriev I.V."/>
            <person name="Hibbett D.S."/>
        </authorList>
    </citation>
    <scope>NUCLEOTIDE SEQUENCE [LARGE SCALE GENOMIC DNA]</scope>
    <source>
        <strain evidence="2 3">3A-2</strain>
    </source>
</reference>
<dbReference type="Proteomes" id="UP000250043">
    <property type="component" value="Unassembled WGS sequence"/>
</dbReference>
<proteinExistence type="predicted"/>
<protein>
    <submittedName>
        <fullName evidence="2">Uncharacterized protein</fullName>
    </submittedName>
</protein>
<keyword evidence="3" id="KW-1185">Reference proteome</keyword>
<gene>
    <name evidence="2" type="ORF">OBBRIDRAFT_383677</name>
</gene>
<keyword evidence="1" id="KW-1133">Transmembrane helix</keyword>
<dbReference type="AlphaFoldDB" id="A0A8E2AMU0"/>
<organism evidence="2 3">
    <name type="scientific">Obba rivulosa</name>
    <dbReference type="NCBI Taxonomy" id="1052685"/>
    <lineage>
        <taxon>Eukaryota</taxon>
        <taxon>Fungi</taxon>
        <taxon>Dikarya</taxon>
        <taxon>Basidiomycota</taxon>
        <taxon>Agaricomycotina</taxon>
        <taxon>Agaricomycetes</taxon>
        <taxon>Polyporales</taxon>
        <taxon>Gelatoporiaceae</taxon>
        <taxon>Obba</taxon>
    </lineage>
</organism>
<keyword evidence="1" id="KW-0472">Membrane</keyword>
<dbReference type="EMBL" id="KV722644">
    <property type="protein sequence ID" value="OCH84704.1"/>
    <property type="molecule type" value="Genomic_DNA"/>
</dbReference>
<evidence type="ECO:0000313" key="2">
    <source>
        <dbReference type="EMBL" id="OCH84704.1"/>
    </source>
</evidence>